<comment type="caution">
    <text evidence="1">The sequence shown here is derived from an EMBL/GenBank/DDBJ whole genome shotgun (WGS) entry which is preliminary data.</text>
</comment>
<protein>
    <submittedName>
        <fullName evidence="1">Uncharacterized protein</fullName>
    </submittedName>
</protein>
<organism evidence="1">
    <name type="scientific">Picea glauca</name>
    <name type="common">White spruce</name>
    <name type="synonym">Pinus glauca</name>
    <dbReference type="NCBI Taxonomy" id="3330"/>
    <lineage>
        <taxon>Eukaryota</taxon>
        <taxon>Viridiplantae</taxon>
        <taxon>Streptophyta</taxon>
        <taxon>Embryophyta</taxon>
        <taxon>Tracheophyta</taxon>
        <taxon>Spermatophyta</taxon>
        <taxon>Pinopsida</taxon>
        <taxon>Pinidae</taxon>
        <taxon>Conifers I</taxon>
        <taxon>Pinales</taxon>
        <taxon>Pinaceae</taxon>
        <taxon>Picea</taxon>
    </lineage>
</organism>
<gene>
    <name evidence="1" type="ORF">ABT39_MTgene3557</name>
</gene>
<keyword evidence="1" id="KW-0496">Mitochondrion</keyword>
<geneLocation type="mitochondrion" evidence="1"/>
<name>A0A101LTV3_PICGL</name>
<evidence type="ECO:0000313" key="1">
    <source>
        <dbReference type="EMBL" id="KUM45234.1"/>
    </source>
</evidence>
<dbReference type="AlphaFoldDB" id="A0A101LTV3"/>
<proteinExistence type="predicted"/>
<accession>A0A101LTV3</accession>
<dbReference type="EMBL" id="LKAM01000023">
    <property type="protein sequence ID" value="KUM45234.1"/>
    <property type="molecule type" value="Genomic_DNA"/>
</dbReference>
<reference evidence="1" key="1">
    <citation type="journal article" date="2015" name="Genome Biol. Evol.">
        <title>Organellar Genomes of White Spruce (Picea glauca): Assembly and Annotation.</title>
        <authorList>
            <person name="Jackman S.D."/>
            <person name="Warren R.L."/>
            <person name="Gibb E.A."/>
            <person name="Vandervalk B.P."/>
            <person name="Mohamadi H."/>
            <person name="Chu J."/>
            <person name="Raymond A."/>
            <person name="Pleasance S."/>
            <person name="Coope R."/>
            <person name="Wildung M.R."/>
            <person name="Ritland C.E."/>
            <person name="Bousquet J."/>
            <person name="Jones S.J."/>
            <person name="Bohlmann J."/>
            <person name="Birol I."/>
        </authorList>
    </citation>
    <scope>NUCLEOTIDE SEQUENCE [LARGE SCALE GENOMIC DNA]</scope>
    <source>
        <tissue evidence="1">Flushing bud</tissue>
    </source>
</reference>
<sequence length="42" mass="4592">MVSIGSKRQPLSNEMVGCPHCLTGYEVAPTYANLERCVPNEP</sequence>